<evidence type="ECO:0000256" key="1">
    <source>
        <dbReference type="SAM" id="MobiDB-lite"/>
    </source>
</evidence>
<dbReference type="PROSITE" id="PS51841">
    <property type="entry name" value="LTD"/>
    <property type="match status" value="1"/>
</dbReference>
<dbReference type="CDD" id="cd04486">
    <property type="entry name" value="YhcR_OBF_like"/>
    <property type="match status" value="1"/>
</dbReference>
<feature type="compositionally biased region" description="Polar residues" evidence="1">
    <location>
        <begin position="939"/>
        <end position="951"/>
    </location>
</feature>
<dbReference type="PANTHER" id="PTHR42834">
    <property type="entry name" value="ENDONUCLEASE/EXONUCLEASE/PHOSPHATASE FAMILY PROTEIN (AFU_ORTHOLOGUE AFUA_3G09210)"/>
    <property type="match status" value="1"/>
</dbReference>
<feature type="compositionally biased region" description="Polar residues" evidence="1">
    <location>
        <begin position="1017"/>
        <end position="1037"/>
    </location>
</feature>
<dbReference type="RefSeq" id="WP_141628560.1">
    <property type="nucleotide sequence ID" value="NZ_VHIR01000002.1"/>
</dbReference>
<name>A0A540R9Q5_9CORY</name>
<dbReference type="Pfam" id="PF00932">
    <property type="entry name" value="LTD"/>
    <property type="match status" value="1"/>
</dbReference>
<dbReference type="InterPro" id="IPR036415">
    <property type="entry name" value="Lamin_tail_dom_sf"/>
</dbReference>
<dbReference type="InterPro" id="IPR047971">
    <property type="entry name" value="ExeM-like"/>
</dbReference>
<feature type="region of interest" description="Disordered" evidence="1">
    <location>
        <begin position="825"/>
        <end position="849"/>
    </location>
</feature>
<feature type="region of interest" description="Disordered" evidence="1">
    <location>
        <begin position="868"/>
        <end position="1062"/>
    </location>
</feature>
<dbReference type="CDD" id="cd10283">
    <property type="entry name" value="MnuA_DNase1-like"/>
    <property type="match status" value="1"/>
</dbReference>
<proteinExistence type="predicted"/>
<sequence>MHSRRIGTLAIAALVSSLATIPAHAATDGSQVVISEAYGGGGNSSATYTHDFIELYNPTDADIELSGYTVEYFSGKGSTGGKATLSGTIPAGGYFLIQGGQGNGGTTALPTPDADAGLNMAGSSGTVQLADAAGTAVDTVGYGSATLNEGSPAAGASNSQSVSRDAAGTDTDNNAADFTAGAPTPQNSGSVPSDPTDPADPTDPETPADPTDPTTPADPAAITPIAEIQGTGATSPLVDQTVTTEGVVTAVWKEGGLNGFTIQTGGTGTEVPAAGDASHGIFVYMGSRTDYPELGASVQVSGKVSEFFNATQITAAEISSLAEALPAVTPLVIDELPAGDAAREPFEGMLVQPGTHTVTNNYALTTYGEVGLNGGTEYLRQPSDIYEPSTEPNSDLQKLAASNKERLVILDDARTKNYMQSDKETPLPYISQDGGSTIKSLRTTDHVEFQHPVVVHYSHNAWRFEPTTPVTGNTSGADLPISWEDSRAAIEGGVDVKGDYTIGAFNVLNYFVSLGEEFGGTSHKDKDGNPVTVNRGTTRGAWTASALADQQAKIVAAINGLDADVIALSEIENGYAVTGDINQRDNALKTLTEALNAAGGNWEYVKSPSNVPVKGDVIRTAFIYDPDRVKPVGESRIFTDDRFTGTAREPLAQEFAATDPNVKETFVAVANHFKSKGSVAKGDADSGDGQGNNPNVRNAQAQAVLDHLAKQKDWEGKATFVMGDLNTYTMEQALGVFRANGYTVPAETYGADPSYQFDGLLGSLDHVLANEVASGKVSDAQVWNINSDESVAFEYSRRNYNVVDFYDNSPFRASDHDPVKVGFSLSATAPSEDDDPKDDDTTSDARGVKEMKIVDGELIVYYTDGTEQNLGTVRGEPGKDGADGKNGVDGEDGKDGQDGTNGADGVDGKDGQNGTDGKDGRSVTKVQVLDNGDLEVTYSDGTTEIVGNTQGPKGEPGRDGADGKDGVDGQKGETGADGQNGQDGANGADGQNGKDGAAGKNGKDGRGIESIEANEDGSLTVTFTDGTQQNVKVSGQVTKEAGDEETDKDTTPGKDADGADASSLGTGGIVGIVLAVLALVGAFPFMAAVFGQIPDSALQTLPAPVRMAIKNLKM</sequence>
<feature type="compositionally biased region" description="Low complexity" evidence="1">
    <location>
        <begin position="165"/>
        <end position="182"/>
    </location>
</feature>
<evidence type="ECO:0000256" key="2">
    <source>
        <dbReference type="SAM" id="Phobius"/>
    </source>
</evidence>
<keyword evidence="2" id="KW-0472">Membrane</keyword>
<dbReference type="InterPro" id="IPR005135">
    <property type="entry name" value="Endo/exonuclease/phosphatase"/>
</dbReference>
<keyword evidence="5" id="KW-0378">Hydrolase</keyword>
<feature type="compositionally biased region" description="Acidic residues" evidence="1">
    <location>
        <begin position="831"/>
        <end position="842"/>
    </location>
</feature>
<keyword evidence="5" id="KW-0255">Endonuclease</keyword>
<keyword evidence="3" id="KW-0732">Signal</keyword>
<feature type="compositionally biased region" description="Basic and acidic residues" evidence="1">
    <location>
        <begin position="906"/>
        <end position="922"/>
    </location>
</feature>
<dbReference type="SUPFAM" id="SSF74853">
    <property type="entry name" value="Lamin A/C globular tail domain"/>
    <property type="match status" value="1"/>
</dbReference>
<feature type="compositionally biased region" description="Basic and acidic residues" evidence="1">
    <location>
        <begin position="1048"/>
        <end position="1057"/>
    </location>
</feature>
<keyword evidence="6" id="KW-1185">Reference proteome</keyword>
<protein>
    <submittedName>
        <fullName evidence="5">ExeM/NucH family extracellular endonuclease</fullName>
    </submittedName>
</protein>
<comment type="caution">
    <text evidence="5">The sequence shown here is derived from an EMBL/GenBank/DDBJ whole genome shotgun (WGS) entry which is preliminary data.</text>
</comment>
<evidence type="ECO:0000259" key="4">
    <source>
        <dbReference type="PROSITE" id="PS51841"/>
    </source>
</evidence>
<feature type="chain" id="PRO_5022087360" evidence="3">
    <location>
        <begin position="26"/>
        <end position="1114"/>
    </location>
</feature>
<dbReference type="Gene3D" id="3.60.10.10">
    <property type="entry name" value="Endonuclease/exonuclease/phosphatase"/>
    <property type="match status" value="1"/>
</dbReference>
<dbReference type="NCBIfam" id="NF033681">
    <property type="entry name" value="ExeM_NucH_DNase"/>
    <property type="match status" value="1"/>
</dbReference>
<dbReference type="STRING" id="1686286.GCA_900092335_00359"/>
<accession>A0A540R9Q5</accession>
<feature type="compositionally biased region" description="Low complexity" evidence="1">
    <location>
        <begin position="976"/>
        <end position="1000"/>
    </location>
</feature>
<dbReference type="InterPro" id="IPR036691">
    <property type="entry name" value="Endo/exonu/phosph_ase_sf"/>
</dbReference>
<dbReference type="Pfam" id="PF03372">
    <property type="entry name" value="Exo_endo_phos"/>
    <property type="match status" value="1"/>
</dbReference>
<evidence type="ECO:0000256" key="3">
    <source>
        <dbReference type="SAM" id="SignalP"/>
    </source>
</evidence>
<feature type="transmembrane region" description="Helical" evidence="2">
    <location>
        <begin position="1069"/>
        <end position="1090"/>
    </location>
</feature>
<dbReference type="AlphaFoldDB" id="A0A540R9Q5"/>
<feature type="compositionally biased region" description="Basic and acidic residues" evidence="1">
    <location>
        <begin position="955"/>
        <end position="971"/>
    </location>
</feature>
<feature type="region of interest" description="Disordered" evidence="1">
    <location>
        <begin position="148"/>
        <end position="220"/>
    </location>
</feature>
<feature type="compositionally biased region" description="Low complexity" evidence="1">
    <location>
        <begin position="208"/>
        <end position="220"/>
    </location>
</feature>
<keyword evidence="5" id="KW-0540">Nuclease</keyword>
<evidence type="ECO:0000313" key="5">
    <source>
        <dbReference type="EMBL" id="TQE44471.1"/>
    </source>
</evidence>
<dbReference type="SUPFAM" id="SSF56219">
    <property type="entry name" value="DNase I-like"/>
    <property type="match status" value="1"/>
</dbReference>
<dbReference type="PANTHER" id="PTHR42834:SF1">
    <property type="entry name" value="ENDONUCLEASE_EXONUCLEASE_PHOSPHATASE FAMILY PROTEIN (AFU_ORTHOLOGUE AFUA_3G09210)"/>
    <property type="match status" value="1"/>
</dbReference>
<dbReference type="Pfam" id="PF01391">
    <property type="entry name" value="Collagen"/>
    <property type="match status" value="2"/>
</dbReference>
<dbReference type="EMBL" id="VHIR01000002">
    <property type="protein sequence ID" value="TQE44471.1"/>
    <property type="molecule type" value="Genomic_DNA"/>
</dbReference>
<dbReference type="Proteomes" id="UP000318080">
    <property type="component" value="Unassembled WGS sequence"/>
</dbReference>
<dbReference type="InterPro" id="IPR001322">
    <property type="entry name" value="Lamin_tail_dom"/>
</dbReference>
<reference evidence="5 6" key="1">
    <citation type="submission" date="2019-06" db="EMBL/GenBank/DDBJ databases">
        <title>Draft genome of C. phoceense Strain 272.</title>
        <authorList>
            <person name="Pacheco L.G.C."/>
            <person name="Barberis C.M."/>
            <person name="Almuzara M.N."/>
            <person name="Traglia G.M."/>
            <person name="Santos C.S."/>
            <person name="Rocha D.J.P.G."/>
            <person name="Aguiar E.R.G.R."/>
            <person name="Vay C.A."/>
        </authorList>
    </citation>
    <scope>NUCLEOTIDE SEQUENCE [LARGE SCALE GENOMIC DNA]</scope>
    <source>
        <strain evidence="5 6">272</strain>
    </source>
</reference>
<dbReference type="InterPro" id="IPR008160">
    <property type="entry name" value="Collagen"/>
</dbReference>
<organism evidence="5 6">
    <name type="scientific">Corynebacterium phoceense</name>
    <dbReference type="NCBI Taxonomy" id="1686286"/>
    <lineage>
        <taxon>Bacteria</taxon>
        <taxon>Bacillati</taxon>
        <taxon>Actinomycetota</taxon>
        <taxon>Actinomycetes</taxon>
        <taxon>Mycobacteriales</taxon>
        <taxon>Corynebacteriaceae</taxon>
        <taxon>Corynebacterium</taxon>
    </lineage>
</organism>
<feature type="signal peptide" evidence="3">
    <location>
        <begin position="1"/>
        <end position="25"/>
    </location>
</feature>
<feature type="compositionally biased region" description="Polar residues" evidence="1">
    <location>
        <begin position="184"/>
        <end position="193"/>
    </location>
</feature>
<dbReference type="GO" id="GO:0004519">
    <property type="term" value="F:endonuclease activity"/>
    <property type="evidence" value="ECO:0007669"/>
    <property type="project" value="UniProtKB-KW"/>
</dbReference>
<feature type="compositionally biased region" description="Basic and acidic residues" evidence="1">
    <location>
        <begin position="876"/>
        <end position="897"/>
    </location>
</feature>
<keyword evidence="2" id="KW-0812">Transmembrane</keyword>
<gene>
    <name evidence="5" type="ORF">EJK80_02525</name>
</gene>
<keyword evidence="2" id="KW-1133">Transmembrane helix</keyword>
<feature type="domain" description="LTD" evidence="4">
    <location>
        <begin position="19"/>
        <end position="144"/>
    </location>
</feature>
<evidence type="ECO:0000313" key="6">
    <source>
        <dbReference type="Proteomes" id="UP000318080"/>
    </source>
</evidence>